<gene>
    <name evidence="1" type="ORF">EOD43_07500</name>
</gene>
<protein>
    <submittedName>
        <fullName evidence="1">DUF2184 domain-containing protein</fullName>
    </submittedName>
</protein>
<dbReference type="EMBL" id="SACN01000001">
    <property type="protein sequence ID" value="RVT95099.1"/>
    <property type="molecule type" value="Genomic_DNA"/>
</dbReference>
<name>A0A437MBT7_9SPHN</name>
<reference evidence="1 2" key="1">
    <citation type="submission" date="2019-01" db="EMBL/GenBank/DDBJ databases">
        <authorList>
            <person name="Chen W.-M."/>
        </authorList>
    </citation>
    <scope>NUCLEOTIDE SEQUENCE [LARGE SCALE GENOMIC DNA]</scope>
    <source>
        <strain evidence="1 2">CCP-7</strain>
    </source>
</reference>
<proteinExistence type="predicted"/>
<dbReference type="OrthoDB" id="8437797at2"/>
<organism evidence="1 2">
    <name type="scientific">Sphingomonas crocodyli</name>
    <dbReference type="NCBI Taxonomy" id="1979270"/>
    <lineage>
        <taxon>Bacteria</taxon>
        <taxon>Pseudomonadati</taxon>
        <taxon>Pseudomonadota</taxon>
        <taxon>Alphaproteobacteria</taxon>
        <taxon>Sphingomonadales</taxon>
        <taxon>Sphingomonadaceae</taxon>
        <taxon>Sphingomonas</taxon>
    </lineage>
</organism>
<evidence type="ECO:0000313" key="1">
    <source>
        <dbReference type="EMBL" id="RVT95099.1"/>
    </source>
</evidence>
<comment type="caution">
    <text evidence="1">The sequence shown here is derived from an EMBL/GenBank/DDBJ whole genome shotgun (WGS) entry which is preliminary data.</text>
</comment>
<keyword evidence="2" id="KW-1185">Reference proteome</keyword>
<evidence type="ECO:0000313" key="2">
    <source>
        <dbReference type="Proteomes" id="UP000282971"/>
    </source>
</evidence>
<dbReference type="Proteomes" id="UP000282971">
    <property type="component" value="Unassembled WGS sequence"/>
</dbReference>
<dbReference type="PIRSF" id="PIRSF029202">
    <property type="entry name" value="UCP029202"/>
    <property type="match status" value="1"/>
</dbReference>
<dbReference type="Pfam" id="PF09950">
    <property type="entry name" value="Major_capside"/>
    <property type="match status" value="1"/>
</dbReference>
<dbReference type="InterPro" id="IPR020049">
    <property type="entry name" value="Major_capsid-like"/>
</dbReference>
<sequence>MGHNGGPIFTDAQQAAGFAIPALYRTHSRVFETKYPSFDYAGLVPVNTEGDMWDIGTLVYSGDIAGVANYVGGKGFDIPNASVNLSQGSTGFYLAGVGYELGLQEVNRSSRMGVPLGERKASAARMVAEKFVYDRVIRGSTIKNFTGLINNANVPTANAPTGSWGTATVAQIMADINTVLTDVYTNSGETAVADTLLLPTTKFLAINNTQLTNTGDSLLAFIQKNNSFTAITGRPLDIRPSRELATAGASSTARMIAYEKNPDNMEFFLPGMFEFMAPFATSSMTWRVDGIMNVGQFELYRPKTMSYRDNI</sequence>
<accession>A0A437MBT7</accession>
<dbReference type="AlphaFoldDB" id="A0A437MBT7"/>